<accession>A0A2K1XV32</accession>
<sequence>MLLFERPYNAHILFFCQLISIKKELFKIKHVHRVKNRQPALQNETEGGPKPPLYYSLLFLSFRHQRTVYFKELLVTVSIKSV</sequence>
<dbReference type="AlphaFoldDB" id="A0A2K1XV32"/>
<reference evidence="1 2" key="1">
    <citation type="journal article" date="2006" name="Science">
        <title>The genome of black cottonwood, Populus trichocarpa (Torr. &amp; Gray).</title>
        <authorList>
            <person name="Tuskan G.A."/>
            <person name="Difazio S."/>
            <person name="Jansson S."/>
            <person name="Bohlmann J."/>
            <person name="Grigoriev I."/>
            <person name="Hellsten U."/>
            <person name="Putnam N."/>
            <person name="Ralph S."/>
            <person name="Rombauts S."/>
            <person name="Salamov A."/>
            <person name="Schein J."/>
            <person name="Sterck L."/>
            <person name="Aerts A."/>
            <person name="Bhalerao R.R."/>
            <person name="Bhalerao R.P."/>
            <person name="Blaudez D."/>
            <person name="Boerjan W."/>
            <person name="Brun A."/>
            <person name="Brunner A."/>
            <person name="Busov V."/>
            <person name="Campbell M."/>
            <person name="Carlson J."/>
            <person name="Chalot M."/>
            <person name="Chapman J."/>
            <person name="Chen G.L."/>
            <person name="Cooper D."/>
            <person name="Coutinho P.M."/>
            <person name="Couturier J."/>
            <person name="Covert S."/>
            <person name="Cronk Q."/>
            <person name="Cunningham R."/>
            <person name="Davis J."/>
            <person name="Degroeve S."/>
            <person name="Dejardin A."/>
            <person name="Depamphilis C."/>
            <person name="Detter J."/>
            <person name="Dirks B."/>
            <person name="Dubchak I."/>
            <person name="Duplessis S."/>
            <person name="Ehlting J."/>
            <person name="Ellis B."/>
            <person name="Gendler K."/>
            <person name="Goodstein D."/>
            <person name="Gribskov M."/>
            <person name="Grimwood J."/>
            <person name="Groover A."/>
            <person name="Gunter L."/>
            <person name="Hamberger B."/>
            <person name="Heinze B."/>
            <person name="Helariutta Y."/>
            <person name="Henrissat B."/>
            <person name="Holligan D."/>
            <person name="Holt R."/>
            <person name="Huang W."/>
            <person name="Islam-Faridi N."/>
            <person name="Jones S."/>
            <person name="Jones-Rhoades M."/>
            <person name="Jorgensen R."/>
            <person name="Joshi C."/>
            <person name="Kangasjarvi J."/>
            <person name="Karlsson J."/>
            <person name="Kelleher C."/>
            <person name="Kirkpatrick R."/>
            <person name="Kirst M."/>
            <person name="Kohler A."/>
            <person name="Kalluri U."/>
            <person name="Larimer F."/>
            <person name="Leebens-Mack J."/>
            <person name="Leple J.C."/>
            <person name="Locascio P."/>
            <person name="Lou Y."/>
            <person name="Lucas S."/>
            <person name="Martin F."/>
            <person name="Montanini B."/>
            <person name="Napoli C."/>
            <person name="Nelson D.R."/>
            <person name="Nelson C."/>
            <person name="Nieminen K."/>
            <person name="Nilsson O."/>
            <person name="Pereda V."/>
            <person name="Peter G."/>
            <person name="Philippe R."/>
            <person name="Pilate G."/>
            <person name="Poliakov A."/>
            <person name="Razumovskaya J."/>
            <person name="Richardson P."/>
            <person name="Rinaldi C."/>
            <person name="Ritland K."/>
            <person name="Rouze P."/>
            <person name="Ryaboy D."/>
            <person name="Schmutz J."/>
            <person name="Schrader J."/>
            <person name="Segerman B."/>
            <person name="Shin H."/>
            <person name="Siddiqui A."/>
            <person name="Sterky F."/>
            <person name="Terry A."/>
            <person name="Tsai C.J."/>
            <person name="Uberbacher E."/>
            <person name="Unneberg P."/>
            <person name="Vahala J."/>
            <person name="Wall K."/>
            <person name="Wessler S."/>
            <person name="Yang G."/>
            <person name="Yin T."/>
            <person name="Douglas C."/>
            <person name="Marra M."/>
            <person name="Sandberg G."/>
            <person name="Van de Peer Y."/>
            <person name="Rokhsar D."/>
        </authorList>
    </citation>
    <scope>NUCLEOTIDE SEQUENCE [LARGE SCALE GENOMIC DNA]</scope>
    <source>
        <strain evidence="2">cv. Nisqually</strain>
    </source>
</reference>
<name>A0A2K1XV32_POPTR</name>
<proteinExistence type="predicted"/>
<dbReference type="InParanoid" id="A0A2K1XV32"/>
<dbReference type="Proteomes" id="UP000006729">
    <property type="component" value="Chromosome 14"/>
</dbReference>
<protein>
    <submittedName>
        <fullName evidence="1">Uncharacterized protein</fullName>
    </submittedName>
</protein>
<organism evidence="1 2">
    <name type="scientific">Populus trichocarpa</name>
    <name type="common">Western balsam poplar</name>
    <name type="synonym">Populus balsamifera subsp. trichocarpa</name>
    <dbReference type="NCBI Taxonomy" id="3694"/>
    <lineage>
        <taxon>Eukaryota</taxon>
        <taxon>Viridiplantae</taxon>
        <taxon>Streptophyta</taxon>
        <taxon>Embryophyta</taxon>
        <taxon>Tracheophyta</taxon>
        <taxon>Spermatophyta</taxon>
        <taxon>Magnoliopsida</taxon>
        <taxon>eudicotyledons</taxon>
        <taxon>Gunneridae</taxon>
        <taxon>Pentapetalae</taxon>
        <taxon>rosids</taxon>
        <taxon>fabids</taxon>
        <taxon>Malpighiales</taxon>
        <taxon>Salicaceae</taxon>
        <taxon>Saliceae</taxon>
        <taxon>Populus</taxon>
    </lineage>
</organism>
<evidence type="ECO:0000313" key="1">
    <source>
        <dbReference type="EMBL" id="PNT04638.1"/>
    </source>
</evidence>
<gene>
    <name evidence="1" type="ORF">POPTR_014G134500</name>
</gene>
<dbReference type="EMBL" id="CM009303">
    <property type="protein sequence ID" value="PNT04638.1"/>
    <property type="molecule type" value="Genomic_DNA"/>
</dbReference>
<evidence type="ECO:0000313" key="2">
    <source>
        <dbReference type="Proteomes" id="UP000006729"/>
    </source>
</evidence>
<keyword evidence="2" id="KW-1185">Reference proteome</keyword>